<sequence length="216" mass="25584">MKKVIIPFIAVILVSGLVFAQKRERRGMSEEVKNYIKENVWPVVSEQRQKFDSYLSTDEKAEIEALRARIEKLKEERKANRPQKAEKGKRPELTEAQREQMHASRKEMKRIMYSAFQIAENHESELSSLMSESKDDREKWRKDLSAMKEAKREEMKSSEKGEKENKGRKGRKHHHGKMGHGPRGMNIMHPSEEMFILFDYNKSADDFFKEMEEHRK</sequence>
<reference evidence="2 3" key="1">
    <citation type="submission" date="2018-03" db="EMBL/GenBank/DDBJ databases">
        <title>Genomic Encyclopedia of Archaeal and Bacterial Type Strains, Phase II (KMG-II): from individual species to whole genera.</title>
        <authorList>
            <person name="Goeker M."/>
        </authorList>
    </citation>
    <scope>NUCLEOTIDE SEQUENCE [LARGE SCALE GENOMIC DNA]</scope>
    <source>
        <strain evidence="2 3">DSM 28229</strain>
    </source>
</reference>
<proteinExistence type="predicted"/>
<gene>
    <name evidence="2" type="ORF">BC781_1011217</name>
</gene>
<protein>
    <submittedName>
        <fullName evidence="2">Uncharacterized protein</fullName>
    </submittedName>
</protein>
<dbReference type="OrthoDB" id="881643at2"/>
<evidence type="ECO:0000313" key="2">
    <source>
        <dbReference type="EMBL" id="PWJ44838.1"/>
    </source>
</evidence>
<dbReference type="RefSeq" id="WP_109616305.1">
    <property type="nucleotide sequence ID" value="NZ_QGDO01000001.1"/>
</dbReference>
<organism evidence="2 3">
    <name type="scientific">Sediminitomix flava</name>
    <dbReference type="NCBI Taxonomy" id="379075"/>
    <lineage>
        <taxon>Bacteria</taxon>
        <taxon>Pseudomonadati</taxon>
        <taxon>Bacteroidota</taxon>
        <taxon>Cytophagia</taxon>
        <taxon>Cytophagales</taxon>
        <taxon>Flammeovirgaceae</taxon>
        <taxon>Sediminitomix</taxon>
    </lineage>
</organism>
<keyword evidence="3" id="KW-1185">Reference proteome</keyword>
<dbReference type="EMBL" id="QGDO01000001">
    <property type="protein sequence ID" value="PWJ44838.1"/>
    <property type="molecule type" value="Genomic_DNA"/>
</dbReference>
<feature type="region of interest" description="Disordered" evidence="1">
    <location>
        <begin position="74"/>
        <end position="105"/>
    </location>
</feature>
<dbReference type="AlphaFoldDB" id="A0A315ZJ27"/>
<dbReference type="Proteomes" id="UP000245535">
    <property type="component" value="Unassembled WGS sequence"/>
</dbReference>
<feature type="compositionally biased region" description="Basic and acidic residues" evidence="1">
    <location>
        <begin position="147"/>
        <end position="167"/>
    </location>
</feature>
<feature type="compositionally biased region" description="Basic residues" evidence="1">
    <location>
        <begin position="168"/>
        <end position="180"/>
    </location>
</feature>
<comment type="caution">
    <text evidence="2">The sequence shown here is derived from an EMBL/GenBank/DDBJ whole genome shotgun (WGS) entry which is preliminary data.</text>
</comment>
<accession>A0A315ZJ27</accession>
<evidence type="ECO:0000313" key="3">
    <source>
        <dbReference type="Proteomes" id="UP000245535"/>
    </source>
</evidence>
<evidence type="ECO:0000256" key="1">
    <source>
        <dbReference type="SAM" id="MobiDB-lite"/>
    </source>
</evidence>
<name>A0A315ZJ27_SEDFL</name>
<feature type="region of interest" description="Disordered" evidence="1">
    <location>
        <begin position="147"/>
        <end position="187"/>
    </location>
</feature>